<accession>A0A3E1BXT7</accession>
<reference evidence="1 2" key="1">
    <citation type="submission" date="2017-03" db="EMBL/GenBank/DDBJ databases">
        <title>Genome analysis of Rhizobial strains effectives or ineffectives for nitrogen fixation isolated from bean seeds.</title>
        <authorList>
            <person name="Peralta H."/>
            <person name="Aguilar-Vera A."/>
            <person name="Mora Y."/>
            <person name="Vargas-Lagunas C."/>
            <person name="Girard L."/>
            <person name="Mora J."/>
        </authorList>
    </citation>
    <scope>NUCLEOTIDE SEQUENCE [LARGE SCALE GENOMIC DNA]</scope>
    <source>
        <strain evidence="1 2">CCGM5</strain>
    </source>
</reference>
<organism evidence="1 2">
    <name type="scientific">Rhizobium leguminosarum bv. trifolii</name>
    <dbReference type="NCBI Taxonomy" id="386"/>
    <lineage>
        <taxon>Bacteria</taxon>
        <taxon>Pseudomonadati</taxon>
        <taxon>Pseudomonadota</taxon>
        <taxon>Alphaproteobacteria</taxon>
        <taxon>Hyphomicrobiales</taxon>
        <taxon>Rhizobiaceae</taxon>
        <taxon>Rhizobium/Agrobacterium group</taxon>
        <taxon>Rhizobium</taxon>
    </lineage>
</organism>
<gene>
    <name evidence="1" type="ORF">B5K10_05585</name>
</gene>
<dbReference type="InterPro" id="IPR029052">
    <property type="entry name" value="Metallo-depent_PP-like"/>
</dbReference>
<dbReference type="AlphaFoldDB" id="A0A3E1BXT7"/>
<evidence type="ECO:0008006" key="3">
    <source>
        <dbReference type="Google" id="ProtNLM"/>
    </source>
</evidence>
<dbReference type="EMBL" id="NAOO01000004">
    <property type="protein sequence ID" value="RFB99976.1"/>
    <property type="molecule type" value="Genomic_DNA"/>
</dbReference>
<sequence length="181" mass="20680">MTFVKKFYVADTHLGHERMLSMQLRPFASIEEHDEYIVESWNSVVGDGDIVYHLGDFAFNLSRDVDRIRGFFARLKGRKYLVIGNHDVDKRGALHPTLATLDWASRPEHAMRTTDGGHDLWLAHYASRSWPSQHYGSVHFYGHSHGKLPGIGRSRDVGVDLPDIFFQPRLFSELTVGMELA</sequence>
<proteinExistence type="predicted"/>
<name>A0A3E1BXT7_RHILT</name>
<protein>
    <recommendedName>
        <fullName evidence="3">Metallophosphoesterase</fullName>
    </recommendedName>
</protein>
<evidence type="ECO:0000313" key="2">
    <source>
        <dbReference type="Proteomes" id="UP000256748"/>
    </source>
</evidence>
<dbReference type="SUPFAM" id="SSF56300">
    <property type="entry name" value="Metallo-dependent phosphatases"/>
    <property type="match status" value="1"/>
</dbReference>
<evidence type="ECO:0000313" key="1">
    <source>
        <dbReference type="EMBL" id="RFB99976.1"/>
    </source>
</evidence>
<dbReference type="Gene3D" id="3.60.21.10">
    <property type="match status" value="1"/>
</dbReference>
<comment type="caution">
    <text evidence="1">The sequence shown here is derived from an EMBL/GenBank/DDBJ whole genome shotgun (WGS) entry which is preliminary data.</text>
</comment>
<dbReference type="RefSeq" id="WP_116272644.1">
    <property type="nucleotide sequence ID" value="NZ_KZ859521.1"/>
</dbReference>
<dbReference type="Proteomes" id="UP000256748">
    <property type="component" value="Unassembled WGS sequence"/>
</dbReference>